<keyword evidence="8" id="KW-1185">Reference proteome</keyword>
<dbReference type="GO" id="GO:0016020">
    <property type="term" value="C:membrane"/>
    <property type="evidence" value="ECO:0007669"/>
    <property type="project" value="UniProtKB-SubCell"/>
</dbReference>
<organism evidence="7 8">
    <name type="scientific">Hymenobacter jeollabukensis</name>
    <dbReference type="NCBI Taxonomy" id="2025313"/>
    <lineage>
        <taxon>Bacteria</taxon>
        <taxon>Pseudomonadati</taxon>
        <taxon>Bacteroidota</taxon>
        <taxon>Cytophagia</taxon>
        <taxon>Cytophagales</taxon>
        <taxon>Hymenobacteraceae</taxon>
        <taxon>Hymenobacter</taxon>
    </lineage>
</organism>
<evidence type="ECO:0000313" key="8">
    <source>
        <dbReference type="Proteomes" id="UP000305517"/>
    </source>
</evidence>
<evidence type="ECO:0000256" key="1">
    <source>
        <dbReference type="ARBA" id="ARBA00004141"/>
    </source>
</evidence>
<comment type="caution">
    <text evidence="7">The sequence shown here is derived from an EMBL/GenBank/DDBJ whole genome shotgun (WGS) entry which is preliminary data.</text>
</comment>
<feature type="transmembrane region" description="Helical" evidence="5">
    <location>
        <begin position="150"/>
        <end position="175"/>
    </location>
</feature>
<feature type="transmembrane region" description="Helical" evidence="5">
    <location>
        <begin position="46"/>
        <end position="70"/>
    </location>
</feature>
<reference evidence="7 8" key="1">
    <citation type="submission" date="2019-05" db="EMBL/GenBank/DDBJ databases">
        <title>Hymenobacter edaphi sp. nov., isolated from abandoned arsenic-contaminated farmland soil.</title>
        <authorList>
            <person name="Nie L."/>
        </authorList>
    </citation>
    <scope>NUCLEOTIDE SEQUENCE [LARGE SCALE GENOMIC DNA]</scope>
    <source>
        <strain evidence="7 8">1-3-3-8</strain>
    </source>
</reference>
<evidence type="ECO:0000256" key="3">
    <source>
        <dbReference type="ARBA" id="ARBA00022989"/>
    </source>
</evidence>
<protein>
    <recommendedName>
        <fullName evidence="6">SLC26A/SulP transporter domain-containing protein</fullName>
    </recommendedName>
</protein>
<feature type="transmembrane region" description="Helical" evidence="5">
    <location>
        <begin position="357"/>
        <end position="374"/>
    </location>
</feature>
<dbReference type="AlphaFoldDB" id="A0A5R8WU20"/>
<feature type="transmembrane region" description="Helical" evidence="5">
    <location>
        <begin position="440"/>
        <end position="458"/>
    </location>
</feature>
<comment type="subcellular location">
    <subcellularLocation>
        <location evidence="1">Membrane</location>
        <topology evidence="1">Multi-pass membrane protein</topology>
    </subcellularLocation>
</comment>
<gene>
    <name evidence="7" type="ORF">FDY95_05635</name>
</gene>
<keyword evidence="3 5" id="KW-1133">Transmembrane helix</keyword>
<evidence type="ECO:0000256" key="5">
    <source>
        <dbReference type="SAM" id="Phobius"/>
    </source>
</evidence>
<evidence type="ECO:0000313" key="7">
    <source>
        <dbReference type="EMBL" id="TLM95268.1"/>
    </source>
</evidence>
<feature type="transmembrane region" description="Helical" evidence="5">
    <location>
        <begin position="121"/>
        <end position="143"/>
    </location>
</feature>
<evidence type="ECO:0000256" key="4">
    <source>
        <dbReference type="ARBA" id="ARBA00023136"/>
    </source>
</evidence>
<accession>A0A5R8WU20</accession>
<feature type="transmembrane region" description="Helical" evidence="5">
    <location>
        <begin position="187"/>
        <end position="212"/>
    </location>
</feature>
<feature type="transmembrane region" description="Helical" evidence="5">
    <location>
        <begin position="381"/>
        <end position="398"/>
    </location>
</feature>
<keyword evidence="4 5" id="KW-0472">Membrane</keyword>
<sequence>MICAWINCLRIMALTSVSSSGPVPEYPLGIGSPMPVQREPLRWTDYALTILLHAGLLTALYSACYCFGLLDYLPEQARLLNWDGNNFYSIAVNDYPTDSKLGTNAFFPLFPYWWRLTGLDAVGISILNAIWAWVGAGVLALTFGLTRRQLLLLLALPSLLFTMVPYGEGLFFFFGALLLRGLHRQQVALVLLGLAGCCLARSAGTTFLPAYLFAELLTWDRRKSFGRQLGELLAGILAVVAAVVLVMWLQYRRHGDALAFYNVHSLWGHKFHLPETLLNDSAGINVLWLDLAALVVVVVALVACLALGVRWLLGLGKAHTDAPRLSKAVLFSLGYAVGAGYFIVFYQNPDIVGLSRYIFASPFFFVILAWAWQYQQTQPRLWLGVLTACVLVATLVGWPWYFDNFMPLEATWYFVLFTLYCLAFLFIGKADFRWYRELSVGLYGINLLALVYMLNLFLEGVWIN</sequence>
<feature type="transmembrane region" description="Helical" evidence="5">
    <location>
        <begin position="232"/>
        <end position="251"/>
    </location>
</feature>
<evidence type="ECO:0000259" key="6">
    <source>
        <dbReference type="Pfam" id="PF00916"/>
    </source>
</evidence>
<keyword evidence="2 5" id="KW-0812">Transmembrane</keyword>
<evidence type="ECO:0000256" key="2">
    <source>
        <dbReference type="ARBA" id="ARBA00022692"/>
    </source>
</evidence>
<dbReference type="Proteomes" id="UP000305517">
    <property type="component" value="Unassembled WGS sequence"/>
</dbReference>
<dbReference type="OrthoDB" id="650539at2"/>
<dbReference type="Pfam" id="PF00916">
    <property type="entry name" value="Sulfate_transp"/>
    <property type="match status" value="1"/>
</dbReference>
<feature type="transmembrane region" description="Helical" evidence="5">
    <location>
        <begin position="410"/>
        <end position="428"/>
    </location>
</feature>
<feature type="domain" description="SLC26A/SulP transporter" evidence="6">
    <location>
        <begin position="295"/>
        <end position="424"/>
    </location>
</feature>
<dbReference type="EMBL" id="VAJM01000002">
    <property type="protein sequence ID" value="TLM95268.1"/>
    <property type="molecule type" value="Genomic_DNA"/>
</dbReference>
<proteinExistence type="predicted"/>
<name>A0A5R8WU20_9BACT</name>
<dbReference type="InterPro" id="IPR011547">
    <property type="entry name" value="SLC26A/SulP_dom"/>
</dbReference>
<feature type="transmembrane region" description="Helical" evidence="5">
    <location>
        <begin position="325"/>
        <end position="345"/>
    </location>
</feature>
<feature type="transmembrane region" description="Helical" evidence="5">
    <location>
        <begin position="291"/>
        <end position="313"/>
    </location>
</feature>